<dbReference type="Proteomes" id="UP001596003">
    <property type="component" value="Unassembled WGS sequence"/>
</dbReference>
<protein>
    <recommendedName>
        <fullName evidence="3">Antitoxin</fullName>
    </recommendedName>
</protein>
<sequence>MDEIIEDAEVFFNDVPDEDLNKELQKSMDDIKAGRVISFSDFKEKLKNKYNI</sequence>
<reference evidence="2" key="1">
    <citation type="journal article" date="2019" name="Int. J. Syst. Evol. Microbiol.">
        <title>The Global Catalogue of Microorganisms (GCM) 10K type strain sequencing project: providing services to taxonomists for standard genome sequencing and annotation.</title>
        <authorList>
            <consortium name="The Broad Institute Genomics Platform"/>
            <consortium name="The Broad Institute Genome Sequencing Center for Infectious Disease"/>
            <person name="Wu L."/>
            <person name="Ma J."/>
        </authorList>
    </citation>
    <scope>NUCLEOTIDE SEQUENCE [LARGE SCALE GENOMIC DNA]</scope>
    <source>
        <strain evidence="2">NBRC 103627</strain>
    </source>
</reference>
<name>A0ABV8ZI28_9FLAO</name>
<dbReference type="EMBL" id="JBHSFY010000017">
    <property type="protein sequence ID" value="MFC4479731.1"/>
    <property type="molecule type" value="Genomic_DNA"/>
</dbReference>
<proteinExistence type="predicted"/>
<organism evidence="1 2">
    <name type="scientific">Flavobacterium chungangensis</name>
    <dbReference type="NCBI Taxonomy" id="2708132"/>
    <lineage>
        <taxon>Bacteria</taxon>
        <taxon>Pseudomonadati</taxon>
        <taxon>Bacteroidota</taxon>
        <taxon>Flavobacteriia</taxon>
        <taxon>Flavobacteriales</taxon>
        <taxon>Flavobacteriaceae</taxon>
        <taxon>Flavobacterium</taxon>
    </lineage>
</organism>
<evidence type="ECO:0000313" key="2">
    <source>
        <dbReference type="Proteomes" id="UP001596003"/>
    </source>
</evidence>
<accession>A0ABV8ZI28</accession>
<evidence type="ECO:0008006" key="3">
    <source>
        <dbReference type="Google" id="ProtNLM"/>
    </source>
</evidence>
<evidence type="ECO:0000313" key="1">
    <source>
        <dbReference type="EMBL" id="MFC4479731.1"/>
    </source>
</evidence>
<keyword evidence="2" id="KW-1185">Reference proteome</keyword>
<comment type="caution">
    <text evidence="1">The sequence shown here is derived from an EMBL/GenBank/DDBJ whole genome shotgun (WGS) entry which is preliminary data.</text>
</comment>
<gene>
    <name evidence="1" type="ORF">ACFO3N_21835</name>
</gene>
<dbReference type="RefSeq" id="WP_250836072.1">
    <property type="nucleotide sequence ID" value="NZ_JBHSFY010000017.1"/>
</dbReference>